<organism evidence="1 2">
    <name type="scientific">Enhygromyxa salina</name>
    <dbReference type="NCBI Taxonomy" id="215803"/>
    <lineage>
        <taxon>Bacteria</taxon>
        <taxon>Pseudomonadati</taxon>
        <taxon>Myxococcota</taxon>
        <taxon>Polyangia</taxon>
        <taxon>Nannocystales</taxon>
        <taxon>Nannocystaceae</taxon>
        <taxon>Enhygromyxa</taxon>
    </lineage>
</organism>
<comment type="caution">
    <text evidence="1">The sequence shown here is derived from an EMBL/GenBank/DDBJ whole genome shotgun (WGS) entry which is preliminary data.</text>
</comment>
<evidence type="ECO:0000313" key="2">
    <source>
        <dbReference type="Proteomes" id="UP000031599"/>
    </source>
</evidence>
<evidence type="ECO:0000313" key="1">
    <source>
        <dbReference type="EMBL" id="KIG18958.1"/>
    </source>
</evidence>
<dbReference type="AlphaFoldDB" id="A0A0C2A6E9"/>
<dbReference type="RefSeq" id="WP_052546523.1">
    <property type="nucleotide sequence ID" value="NZ_JMCC02000007.1"/>
</dbReference>
<gene>
    <name evidence="1" type="ORF">DB30_06569</name>
</gene>
<dbReference type="Proteomes" id="UP000031599">
    <property type="component" value="Unassembled WGS sequence"/>
</dbReference>
<sequence length="71" mass="7838">MLELPQWFHELATLTTLGVASGWLAVHWLRIGKPRGAQPGCARCDHNTLAPAREGARHDSAIRSKRLRVVG</sequence>
<accession>A0A0C2A6E9</accession>
<evidence type="ECO:0008006" key="3">
    <source>
        <dbReference type="Google" id="ProtNLM"/>
    </source>
</evidence>
<reference evidence="1 2" key="1">
    <citation type="submission" date="2014-12" db="EMBL/GenBank/DDBJ databases">
        <title>Genome assembly of Enhygromyxa salina DSM 15201.</title>
        <authorList>
            <person name="Sharma G."/>
            <person name="Subramanian S."/>
        </authorList>
    </citation>
    <scope>NUCLEOTIDE SEQUENCE [LARGE SCALE GENOMIC DNA]</scope>
    <source>
        <strain evidence="1 2">DSM 15201</strain>
    </source>
</reference>
<proteinExistence type="predicted"/>
<protein>
    <recommendedName>
        <fullName evidence="3">FeoB-associated Cys-rich membrane protein</fullName>
    </recommendedName>
</protein>
<name>A0A0C2A6E9_9BACT</name>
<dbReference type="EMBL" id="JMCC02000007">
    <property type="protein sequence ID" value="KIG18958.1"/>
    <property type="molecule type" value="Genomic_DNA"/>
</dbReference>